<evidence type="ECO:0000256" key="1">
    <source>
        <dbReference type="ARBA" id="ARBA00022614"/>
    </source>
</evidence>
<dbReference type="InterPro" id="IPR001611">
    <property type="entry name" value="Leu-rich_rpt"/>
</dbReference>
<sequence>CPHRCKCLGRTIICNDLNWSIVQLLSGAIRAFTNRHSIGKQENAALLSMKQLLYLNLKHGSIKSLPPGPNSLFRNQGRLLYLDLSHNQIESLPQKCFFGLMVLKSINLQHNP</sequence>
<protein>
    <recommendedName>
        <fullName evidence="6">LRRNT domain-containing protein</fullName>
    </recommendedName>
</protein>
<evidence type="ECO:0000256" key="2">
    <source>
        <dbReference type="ARBA" id="ARBA00022737"/>
    </source>
</evidence>
<reference evidence="4" key="3">
    <citation type="submission" date="2015-06" db="UniProtKB">
        <authorList>
            <consortium name="EnsemblMetazoa"/>
        </authorList>
    </citation>
    <scope>IDENTIFICATION</scope>
</reference>
<feature type="non-terminal residue" evidence="3">
    <location>
        <position position="1"/>
    </location>
</feature>
<evidence type="ECO:0008006" key="6">
    <source>
        <dbReference type="Google" id="ProtNLM"/>
    </source>
</evidence>
<reference evidence="3 5" key="2">
    <citation type="journal article" date="2013" name="Nature">
        <title>Insights into bilaterian evolution from three spiralian genomes.</title>
        <authorList>
            <person name="Simakov O."/>
            <person name="Marletaz F."/>
            <person name="Cho S.J."/>
            <person name="Edsinger-Gonzales E."/>
            <person name="Havlak P."/>
            <person name="Hellsten U."/>
            <person name="Kuo D.H."/>
            <person name="Larsson T."/>
            <person name="Lv J."/>
            <person name="Arendt D."/>
            <person name="Savage R."/>
            <person name="Osoegawa K."/>
            <person name="de Jong P."/>
            <person name="Grimwood J."/>
            <person name="Chapman J.A."/>
            <person name="Shapiro H."/>
            <person name="Aerts A."/>
            <person name="Otillar R.P."/>
            <person name="Terry A.Y."/>
            <person name="Boore J.L."/>
            <person name="Grigoriev I.V."/>
            <person name="Lindberg D.R."/>
            <person name="Seaver E.C."/>
            <person name="Weisblat D.A."/>
            <person name="Putnam N.H."/>
            <person name="Rokhsar D.S."/>
        </authorList>
    </citation>
    <scope>NUCLEOTIDE SEQUENCE</scope>
    <source>
        <strain evidence="3 5">I ESC-2004</strain>
    </source>
</reference>
<proteinExistence type="predicted"/>
<dbReference type="PANTHER" id="PTHR45617">
    <property type="entry name" value="LEUCINE RICH REPEAT FAMILY PROTEIN"/>
    <property type="match status" value="1"/>
</dbReference>
<feature type="non-terminal residue" evidence="3">
    <location>
        <position position="112"/>
    </location>
</feature>
<dbReference type="Proteomes" id="UP000014760">
    <property type="component" value="Unassembled WGS sequence"/>
</dbReference>
<dbReference type="AlphaFoldDB" id="R7UEK2"/>
<dbReference type="EMBL" id="AMQN01008945">
    <property type="status" value="NOT_ANNOTATED_CDS"/>
    <property type="molecule type" value="Genomic_DNA"/>
</dbReference>
<dbReference type="Pfam" id="PF13855">
    <property type="entry name" value="LRR_8"/>
    <property type="match status" value="1"/>
</dbReference>
<keyword evidence="1" id="KW-0433">Leucine-rich repeat</keyword>
<dbReference type="OrthoDB" id="4691307at2759"/>
<organism evidence="3">
    <name type="scientific">Capitella teleta</name>
    <name type="common">Polychaete worm</name>
    <dbReference type="NCBI Taxonomy" id="283909"/>
    <lineage>
        <taxon>Eukaryota</taxon>
        <taxon>Metazoa</taxon>
        <taxon>Spiralia</taxon>
        <taxon>Lophotrochozoa</taxon>
        <taxon>Annelida</taxon>
        <taxon>Polychaeta</taxon>
        <taxon>Sedentaria</taxon>
        <taxon>Scolecida</taxon>
        <taxon>Capitellidae</taxon>
        <taxon>Capitella</taxon>
    </lineage>
</organism>
<dbReference type="SUPFAM" id="SSF52058">
    <property type="entry name" value="L domain-like"/>
    <property type="match status" value="1"/>
</dbReference>
<evidence type="ECO:0000313" key="3">
    <source>
        <dbReference type="EMBL" id="ELU02213.1"/>
    </source>
</evidence>
<dbReference type="Gene3D" id="3.80.10.10">
    <property type="entry name" value="Ribonuclease Inhibitor"/>
    <property type="match status" value="1"/>
</dbReference>
<dbReference type="EMBL" id="KB304240">
    <property type="protein sequence ID" value="ELU02213.1"/>
    <property type="molecule type" value="Genomic_DNA"/>
</dbReference>
<gene>
    <name evidence="3" type="ORF">CAPTEDRAFT_68077</name>
</gene>
<dbReference type="InterPro" id="IPR032675">
    <property type="entry name" value="LRR_dom_sf"/>
</dbReference>
<accession>R7UEK2</accession>
<dbReference type="HOGENOM" id="CLU_2151988_0_0_1"/>
<dbReference type="EnsemblMetazoa" id="CapteT68077">
    <property type="protein sequence ID" value="CapteP68077"/>
    <property type="gene ID" value="CapteG68077"/>
</dbReference>
<reference evidence="5" key="1">
    <citation type="submission" date="2012-12" db="EMBL/GenBank/DDBJ databases">
        <authorList>
            <person name="Hellsten U."/>
            <person name="Grimwood J."/>
            <person name="Chapman J.A."/>
            <person name="Shapiro H."/>
            <person name="Aerts A."/>
            <person name="Otillar R.P."/>
            <person name="Terry A.Y."/>
            <person name="Boore J.L."/>
            <person name="Simakov O."/>
            <person name="Marletaz F."/>
            <person name="Cho S.-J."/>
            <person name="Edsinger-Gonzales E."/>
            <person name="Havlak P."/>
            <person name="Kuo D.-H."/>
            <person name="Larsson T."/>
            <person name="Lv J."/>
            <person name="Arendt D."/>
            <person name="Savage R."/>
            <person name="Osoegawa K."/>
            <person name="de Jong P."/>
            <person name="Lindberg D.R."/>
            <person name="Seaver E.C."/>
            <person name="Weisblat D.A."/>
            <person name="Putnam N.H."/>
            <person name="Grigoriev I.V."/>
            <person name="Rokhsar D.S."/>
        </authorList>
    </citation>
    <scope>NUCLEOTIDE SEQUENCE</scope>
    <source>
        <strain evidence="5">I ESC-2004</strain>
    </source>
</reference>
<keyword evidence="5" id="KW-1185">Reference proteome</keyword>
<dbReference type="PROSITE" id="PS51450">
    <property type="entry name" value="LRR"/>
    <property type="match status" value="1"/>
</dbReference>
<keyword evidence="2" id="KW-0677">Repeat</keyword>
<evidence type="ECO:0000313" key="4">
    <source>
        <dbReference type="EnsemblMetazoa" id="CapteP68077"/>
    </source>
</evidence>
<dbReference type="PANTHER" id="PTHR45617:SF181">
    <property type="entry name" value="LP04042P"/>
    <property type="match status" value="1"/>
</dbReference>
<evidence type="ECO:0000313" key="5">
    <source>
        <dbReference type="Proteomes" id="UP000014760"/>
    </source>
</evidence>
<name>R7UEK2_CAPTE</name>